<dbReference type="SUPFAM" id="SSF53335">
    <property type="entry name" value="S-adenosyl-L-methionine-dependent methyltransferases"/>
    <property type="match status" value="1"/>
</dbReference>
<evidence type="ECO:0000313" key="2">
    <source>
        <dbReference type="Proteomes" id="UP001165065"/>
    </source>
</evidence>
<dbReference type="AlphaFoldDB" id="A0A9W7G2I7"/>
<dbReference type="CDD" id="cd02440">
    <property type="entry name" value="AdoMet_MTases"/>
    <property type="match status" value="1"/>
</dbReference>
<accession>A0A9W7G2I7</accession>
<comment type="caution">
    <text evidence="1">The sequence shown here is derived from an EMBL/GenBank/DDBJ whole genome shotgun (WGS) entry which is preliminary data.</text>
</comment>
<dbReference type="PANTHER" id="PTHR14614:SF130">
    <property type="entry name" value="PROTEIN-LYSINE N-METHYLTRANSFERASE EEF2KMT"/>
    <property type="match status" value="1"/>
</dbReference>
<reference evidence="2" key="1">
    <citation type="journal article" date="2023" name="Commun. Biol.">
        <title>Genome analysis of Parmales, the sister group of diatoms, reveals the evolutionary specialization of diatoms from phago-mixotrophs to photoautotrophs.</title>
        <authorList>
            <person name="Ban H."/>
            <person name="Sato S."/>
            <person name="Yoshikawa S."/>
            <person name="Yamada K."/>
            <person name="Nakamura Y."/>
            <person name="Ichinomiya M."/>
            <person name="Sato N."/>
            <person name="Blanc-Mathieu R."/>
            <person name="Endo H."/>
            <person name="Kuwata A."/>
            <person name="Ogata H."/>
        </authorList>
    </citation>
    <scope>NUCLEOTIDE SEQUENCE [LARGE SCALE GENOMIC DNA]</scope>
</reference>
<proteinExistence type="predicted"/>
<keyword evidence="2" id="KW-1185">Reference proteome</keyword>
<dbReference type="Pfam" id="PF10294">
    <property type="entry name" value="Methyltransf_16"/>
    <property type="match status" value="1"/>
</dbReference>
<dbReference type="Gene3D" id="3.40.50.150">
    <property type="entry name" value="Vaccinia Virus protein VP39"/>
    <property type="match status" value="1"/>
</dbReference>
<organism evidence="1 2">
    <name type="scientific">Triparma columacea</name>
    <dbReference type="NCBI Taxonomy" id="722753"/>
    <lineage>
        <taxon>Eukaryota</taxon>
        <taxon>Sar</taxon>
        <taxon>Stramenopiles</taxon>
        <taxon>Ochrophyta</taxon>
        <taxon>Bolidophyceae</taxon>
        <taxon>Parmales</taxon>
        <taxon>Triparmaceae</taxon>
        <taxon>Triparma</taxon>
    </lineage>
</organism>
<evidence type="ECO:0000313" key="1">
    <source>
        <dbReference type="EMBL" id="GMI29415.1"/>
    </source>
</evidence>
<protein>
    <submittedName>
        <fullName evidence="1">Uncharacterized protein</fullName>
    </submittedName>
</protein>
<sequence length="411" mass="44718">MVAPESPHQVAILRRDIDDPYSLRLIEQLLSSAEPFTLRLPSITPTAQNLDSLTNLTRNLLLILEKIRVESSSSPELTFELAVDGLHTQLSKISRVCSRLEEELGRDENDDEEVERTMSPLDPSYVYPNVLDAVIDVNEAVFSIAAIATQYKVKFPSPLSPLTIEERQARAPMSYQLASSPPSPPLLISQVSNLRQGSQDDVGFVMWPSAVLLAAFCLNNPDIFRCRSVLELGAGCGLTGQAVGRIVGNGGGSVILTDFNLTTLDNLRRNIEINELSDVVSTKRLDFYEQSGDSSDGWVEDGVKYEQVDVIIAADVICKDEDAVACSKAIFDALKPGGVCHVISGTGQHRYGVDIFQGECIKRGLACESVVVTAEDILVGGEALELGLCSLQTCAGFVPSMTFWKHVITKS</sequence>
<dbReference type="InterPro" id="IPR019410">
    <property type="entry name" value="Methyltransf_16"/>
</dbReference>
<dbReference type="PANTHER" id="PTHR14614">
    <property type="entry name" value="HEPATOCELLULAR CARCINOMA-ASSOCIATED ANTIGEN"/>
    <property type="match status" value="1"/>
</dbReference>
<dbReference type="OrthoDB" id="407325at2759"/>
<dbReference type="EMBL" id="BRYA01000680">
    <property type="protein sequence ID" value="GMI29415.1"/>
    <property type="molecule type" value="Genomic_DNA"/>
</dbReference>
<dbReference type="Proteomes" id="UP001165065">
    <property type="component" value="Unassembled WGS sequence"/>
</dbReference>
<gene>
    <name evidence="1" type="ORF">TrCOL_g9920</name>
</gene>
<dbReference type="InterPro" id="IPR029063">
    <property type="entry name" value="SAM-dependent_MTases_sf"/>
</dbReference>
<name>A0A9W7G2I7_9STRA</name>